<dbReference type="SMART" id="SM00667">
    <property type="entry name" value="LisH"/>
    <property type="match status" value="1"/>
</dbReference>
<keyword evidence="1" id="KW-0853">WD repeat</keyword>
<dbReference type="GO" id="GO:0006355">
    <property type="term" value="P:regulation of DNA-templated transcription"/>
    <property type="evidence" value="ECO:0007669"/>
    <property type="project" value="InterPro"/>
</dbReference>
<dbReference type="AlphaFoldDB" id="A0AAD6PM18"/>
<dbReference type="Proteomes" id="UP001162972">
    <property type="component" value="Chromosome 18"/>
</dbReference>
<dbReference type="PANTHER" id="PTHR44083:SF30">
    <property type="entry name" value="TOPLESS-LIKE PROTEIN"/>
    <property type="match status" value="1"/>
</dbReference>
<dbReference type="PROSITE" id="PS50896">
    <property type="entry name" value="LISH"/>
    <property type="match status" value="1"/>
</dbReference>
<proteinExistence type="predicted"/>
<dbReference type="Pfam" id="PF21359">
    <property type="entry name" value="zf_topless"/>
    <property type="match status" value="1"/>
</dbReference>
<evidence type="ECO:0000313" key="6">
    <source>
        <dbReference type="Proteomes" id="UP001162972"/>
    </source>
</evidence>
<feature type="domain" description="CTLH" evidence="4">
    <location>
        <begin position="34"/>
        <end position="92"/>
    </location>
</feature>
<organism evidence="5 6">
    <name type="scientific">Salix udensis</name>
    <dbReference type="NCBI Taxonomy" id="889485"/>
    <lineage>
        <taxon>Eukaryota</taxon>
        <taxon>Viridiplantae</taxon>
        <taxon>Streptophyta</taxon>
        <taxon>Embryophyta</taxon>
        <taxon>Tracheophyta</taxon>
        <taxon>Spermatophyta</taxon>
        <taxon>Magnoliopsida</taxon>
        <taxon>eudicotyledons</taxon>
        <taxon>Gunneridae</taxon>
        <taxon>Pentapetalae</taxon>
        <taxon>rosids</taxon>
        <taxon>fabids</taxon>
        <taxon>Malpighiales</taxon>
        <taxon>Salicaceae</taxon>
        <taxon>Saliceae</taxon>
        <taxon>Salix</taxon>
    </lineage>
</organism>
<evidence type="ECO:0000256" key="2">
    <source>
        <dbReference type="ARBA" id="ARBA00022737"/>
    </source>
</evidence>
<evidence type="ECO:0000256" key="3">
    <source>
        <dbReference type="SAM" id="MobiDB-lite"/>
    </source>
</evidence>
<evidence type="ECO:0000313" key="5">
    <source>
        <dbReference type="EMBL" id="KAJ6434894.1"/>
    </source>
</evidence>
<dbReference type="PANTHER" id="PTHR44083">
    <property type="entry name" value="TOPLESS-RELATED PROTEIN 1-RELATED"/>
    <property type="match status" value="1"/>
</dbReference>
<protein>
    <recommendedName>
        <fullName evidence="4">CTLH domain-containing protein</fullName>
    </recommendedName>
</protein>
<accession>A0AAD6PM18</accession>
<dbReference type="EMBL" id="JAPFFJ010000001">
    <property type="protein sequence ID" value="KAJ6434894.1"/>
    <property type="molecule type" value="Genomic_DNA"/>
</dbReference>
<dbReference type="PROSITE" id="PS50897">
    <property type="entry name" value="CTLH"/>
    <property type="match status" value="1"/>
</dbReference>
<dbReference type="InterPro" id="IPR006594">
    <property type="entry name" value="LisH"/>
</dbReference>
<evidence type="ECO:0000256" key="1">
    <source>
        <dbReference type="ARBA" id="ARBA00022574"/>
    </source>
</evidence>
<sequence>MAALCKDLVLLISQFLDEEGFKETARMLERESCYYFSMKFFEEMIRSGNWDEAERYLSCFTKLDDNRYSTKIYFEIRKQKFLEVLDNNERAKALDILMKELKAFAPDNEELLKEMTLLLTLNNIRDHESLSMYSDAESARKVMMVELKKVIEANPLLRDKLEFPNIANHRLRRLINQSLNWQHMHCAYPQPNPDIRTLFVDHICVPIPSDDNLFSAASDSNPLPSQSTSMLVSTSSASNSTSSSEAHSSISSEALSLGVPANMGSAASIEVFEDNTTEISTAMQEISDASLPHQSSVNISDDLPKNVLRILNEGSSPTSMEFHPEKQTVLLVGTTVGDVGLWES</sequence>
<dbReference type="Pfam" id="PF21889">
    <property type="entry name" value="TPR1-like_2nd"/>
    <property type="match status" value="1"/>
</dbReference>
<keyword evidence="6" id="KW-1185">Reference proteome</keyword>
<dbReference type="InterPro" id="IPR054080">
    <property type="entry name" value="TPR1-like_2nd"/>
</dbReference>
<feature type="compositionally biased region" description="Low complexity" evidence="3">
    <location>
        <begin position="225"/>
        <end position="245"/>
    </location>
</feature>
<reference evidence="5 6" key="1">
    <citation type="journal article" date="2023" name="Int. J. Mol. Sci.">
        <title>De Novo Assembly and Annotation of 11 Diverse Shrub Willow (Salix) Genomes Reveals Novel Gene Organization in Sex-Linked Regions.</title>
        <authorList>
            <person name="Hyden B."/>
            <person name="Feng K."/>
            <person name="Yates T.B."/>
            <person name="Jawdy S."/>
            <person name="Cereghino C."/>
            <person name="Smart L.B."/>
            <person name="Muchero W."/>
        </authorList>
    </citation>
    <scope>NUCLEOTIDE SEQUENCE [LARGE SCALE GENOMIC DNA]</scope>
    <source>
        <tissue evidence="5">Shoot tip</tissue>
    </source>
</reference>
<name>A0AAD6PM18_9ROSI</name>
<feature type="region of interest" description="Disordered" evidence="3">
    <location>
        <begin position="216"/>
        <end position="245"/>
    </location>
</feature>
<dbReference type="InterPro" id="IPR048419">
    <property type="entry name" value="Topless_Znf"/>
</dbReference>
<evidence type="ECO:0000259" key="4">
    <source>
        <dbReference type="PROSITE" id="PS50897"/>
    </source>
</evidence>
<comment type="caution">
    <text evidence="5">The sequence shown here is derived from an EMBL/GenBank/DDBJ whole genome shotgun (WGS) entry which is preliminary data.</text>
</comment>
<gene>
    <name evidence="5" type="ORF">OIU84_000187</name>
</gene>
<dbReference type="SMART" id="SM00668">
    <property type="entry name" value="CTLH"/>
    <property type="match status" value="1"/>
</dbReference>
<dbReference type="InterPro" id="IPR006595">
    <property type="entry name" value="CTLH_C"/>
</dbReference>
<keyword evidence="2" id="KW-0677">Repeat</keyword>
<dbReference type="InterPro" id="IPR027728">
    <property type="entry name" value="Topless_fam"/>
</dbReference>